<dbReference type="InterPro" id="IPR010049">
    <property type="entry name" value="MTA_SAH_Nsdase"/>
</dbReference>
<dbReference type="NCBIfam" id="TIGR01704">
    <property type="entry name" value="MTA_SAH-Nsdase"/>
    <property type="match status" value="1"/>
</dbReference>
<proteinExistence type="predicted"/>
<keyword evidence="9" id="KW-1185">Reference proteome</keyword>
<dbReference type="GO" id="GO:0019509">
    <property type="term" value="P:L-methionine salvage from methylthioadenosine"/>
    <property type="evidence" value="ECO:0007669"/>
    <property type="project" value="UniProtKB-UniPathway"/>
</dbReference>
<dbReference type="Pfam" id="PF01048">
    <property type="entry name" value="PNP_UDP_1"/>
    <property type="match status" value="1"/>
</dbReference>
<evidence type="ECO:0000256" key="4">
    <source>
        <dbReference type="ARBA" id="ARBA00022801"/>
    </source>
</evidence>
<evidence type="ECO:0000256" key="3">
    <source>
        <dbReference type="ARBA" id="ARBA00022605"/>
    </source>
</evidence>
<sequence length="231" mass="24722">MKVGIIGAMQEEIEQMKAEMDIQLESNKAGVTFYEGLMLEHDIVLCKSGVGKVNAALTTQILIDTYKITHLIFTGVAGGLLEALNVGDIVVSTSAMQHDIDGSALGFKKGEIPMQEGTSDFVADPVLVEIAEQAAIELSVAEVIKGRVLSGDQFVADRDKVVALREEFDGVCVEMEGAAVAQVAALNDVPFVIIRSISDKANGEASLSFADFTKLASKQSHDFVCKMLIKL</sequence>
<dbReference type="OrthoDB" id="9792278at2"/>
<dbReference type="AlphaFoldDB" id="A0A094WIG0"/>
<evidence type="ECO:0000256" key="5">
    <source>
        <dbReference type="ARBA" id="ARBA00023167"/>
    </source>
</evidence>
<evidence type="ECO:0000313" key="10">
    <source>
        <dbReference type="Proteomes" id="UP000297014"/>
    </source>
</evidence>
<dbReference type="GO" id="GO:0019284">
    <property type="term" value="P:L-methionine salvage from S-adenosylmethionine"/>
    <property type="evidence" value="ECO:0007669"/>
    <property type="project" value="TreeGrafter"/>
</dbReference>
<dbReference type="EMBL" id="JALP01000008">
    <property type="protein sequence ID" value="THG92262.1"/>
    <property type="molecule type" value="Genomic_DNA"/>
</dbReference>
<accession>A0A094WIG0</accession>
<keyword evidence="5" id="KW-0486">Methionine biosynthesis</keyword>
<protein>
    <recommendedName>
        <fullName evidence="2">adenosylhomocysteine nucleosidase</fullName>
        <ecNumber evidence="2">3.2.2.9</ecNumber>
    </recommendedName>
</protein>
<evidence type="ECO:0000256" key="1">
    <source>
        <dbReference type="ARBA" id="ARBA00004945"/>
    </source>
</evidence>
<dbReference type="Proteomes" id="UP000297014">
    <property type="component" value="Unassembled WGS sequence"/>
</dbReference>
<comment type="pathway">
    <text evidence="1">Amino-acid biosynthesis; L-methionine biosynthesis via salvage pathway; S-methyl-5-thio-alpha-D-ribose 1-phosphate from S-methyl-5'-thioadenosine (hydrolase route): step 1/2.</text>
</comment>
<dbReference type="EC" id="3.2.2.9" evidence="2"/>
<dbReference type="InterPro" id="IPR035994">
    <property type="entry name" value="Nucleoside_phosphorylase_sf"/>
</dbReference>
<dbReference type="GO" id="GO:0008930">
    <property type="term" value="F:methylthioadenosine nucleosidase activity"/>
    <property type="evidence" value="ECO:0007669"/>
    <property type="project" value="InterPro"/>
</dbReference>
<keyword evidence="3" id="KW-0028">Amino-acid biosynthesis</keyword>
<dbReference type="STRING" id="1218173.BALCAV_0215190"/>
<evidence type="ECO:0000313" key="8">
    <source>
        <dbReference type="EMBL" id="THG92262.1"/>
    </source>
</evidence>
<evidence type="ECO:0000256" key="2">
    <source>
        <dbReference type="ARBA" id="ARBA00011974"/>
    </source>
</evidence>
<dbReference type="eggNOG" id="COG0775">
    <property type="taxonomic scope" value="Bacteria"/>
</dbReference>
<dbReference type="CDD" id="cd09008">
    <property type="entry name" value="MTAN"/>
    <property type="match status" value="1"/>
</dbReference>
<dbReference type="PANTHER" id="PTHR46832:SF1">
    <property type="entry name" value="5'-METHYLTHIOADENOSINE_S-ADENOSYLHOMOCYSTEINE NUCLEOSIDASE"/>
    <property type="match status" value="1"/>
</dbReference>
<reference evidence="7 9" key="1">
    <citation type="journal article" date="2014" name="Genome Announc.">
        <title>Draft Genome Sequence of Bacillus alcalophilus AV1934, a Classic Alkaliphile Isolated from Human Feces in 1934.</title>
        <authorList>
            <person name="Attie O."/>
            <person name="Jayaprakash A."/>
            <person name="Shah H."/>
            <person name="Paulsen I.T."/>
            <person name="Morino M."/>
            <person name="Takahashi Y."/>
            <person name="Narumi I."/>
            <person name="Sachidanandam R."/>
            <person name="Satoh K."/>
            <person name="Ito M."/>
            <person name="Krulwich T.A."/>
        </authorList>
    </citation>
    <scope>NUCLEOTIDE SEQUENCE [LARGE SCALE GENOMIC DNA]</scope>
    <source>
        <strain evidence="7 9">AV1934</strain>
    </source>
</reference>
<evidence type="ECO:0000259" key="6">
    <source>
        <dbReference type="Pfam" id="PF01048"/>
    </source>
</evidence>
<gene>
    <name evidence="8" type="ORF">AJ85_13260</name>
    <name evidence="7" type="ORF">BALCAV_0215190</name>
</gene>
<dbReference type="PANTHER" id="PTHR46832">
    <property type="entry name" value="5'-METHYLTHIOADENOSINE/S-ADENOSYLHOMOCYSTEINE NUCLEOSIDASE"/>
    <property type="match status" value="1"/>
</dbReference>
<dbReference type="RefSeq" id="WP_003320985.1">
    <property type="nucleotide sequence ID" value="NZ_ALPT02000053.1"/>
</dbReference>
<dbReference type="UniPathway" id="UPA00904">
    <property type="reaction ID" value="UER00871"/>
</dbReference>
<reference evidence="8 10" key="2">
    <citation type="submission" date="2014-01" db="EMBL/GenBank/DDBJ databases">
        <title>Draft genome sequencing of Bacillus alcalophilus CGMCC 1.3604.</title>
        <authorList>
            <person name="Yang J."/>
            <person name="Diao L."/>
            <person name="Yang S."/>
        </authorList>
    </citation>
    <scope>NUCLEOTIDE SEQUENCE [LARGE SCALE GENOMIC DNA]</scope>
    <source>
        <strain evidence="8 10">CGMCC 1.3604</strain>
    </source>
</reference>
<dbReference type="InterPro" id="IPR000845">
    <property type="entry name" value="Nucleoside_phosphorylase_d"/>
</dbReference>
<dbReference type="NCBIfam" id="NF004079">
    <property type="entry name" value="PRK05584.1"/>
    <property type="match status" value="1"/>
</dbReference>
<dbReference type="Gene3D" id="3.40.50.1580">
    <property type="entry name" value="Nucleoside phosphorylase domain"/>
    <property type="match status" value="1"/>
</dbReference>
<evidence type="ECO:0000313" key="7">
    <source>
        <dbReference type="EMBL" id="KGA96616.1"/>
    </source>
</evidence>
<dbReference type="GO" id="GO:0005829">
    <property type="term" value="C:cytosol"/>
    <property type="evidence" value="ECO:0007669"/>
    <property type="project" value="TreeGrafter"/>
</dbReference>
<organism evidence="7 9">
    <name type="scientific">Alkalihalobacillus alcalophilus ATCC 27647 = CGMCC 1.3604</name>
    <dbReference type="NCBI Taxonomy" id="1218173"/>
    <lineage>
        <taxon>Bacteria</taxon>
        <taxon>Bacillati</taxon>
        <taxon>Bacillota</taxon>
        <taxon>Bacilli</taxon>
        <taxon>Bacillales</taxon>
        <taxon>Bacillaceae</taxon>
        <taxon>Alkalihalobacillus</taxon>
    </lineage>
</organism>
<dbReference type="GO" id="GO:0008782">
    <property type="term" value="F:adenosylhomocysteine nucleosidase activity"/>
    <property type="evidence" value="ECO:0007669"/>
    <property type="project" value="UniProtKB-EC"/>
</dbReference>
<comment type="caution">
    <text evidence="7">The sequence shown here is derived from an EMBL/GenBank/DDBJ whole genome shotgun (WGS) entry which is preliminary data.</text>
</comment>
<dbReference type="GO" id="GO:0009164">
    <property type="term" value="P:nucleoside catabolic process"/>
    <property type="evidence" value="ECO:0007669"/>
    <property type="project" value="InterPro"/>
</dbReference>
<dbReference type="EMBL" id="ALPT02000053">
    <property type="protein sequence ID" value="KGA96616.1"/>
    <property type="molecule type" value="Genomic_DNA"/>
</dbReference>
<dbReference type="Proteomes" id="UP000002754">
    <property type="component" value="Unassembled WGS sequence"/>
</dbReference>
<evidence type="ECO:0000313" key="9">
    <source>
        <dbReference type="Proteomes" id="UP000002754"/>
    </source>
</evidence>
<name>A0A094WIG0_ALKAL</name>
<dbReference type="SUPFAM" id="SSF53167">
    <property type="entry name" value="Purine and uridine phosphorylases"/>
    <property type="match status" value="1"/>
</dbReference>
<keyword evidence="4" id="KW-0378">Hydrolase</keyword>
<feature type="domain" description="Nucleoside phosphorylase" evidence="6">
    <location>
        <begin position="2"/>
        <end position="228"/>
    </location>
</feature>